<accession>A0AAN4Z759</accession>
<proteinExistence type="predicted"/>
<dbReference type="AlphaFoldDB" id="A0AAN4Z759"/>
<protein>
    <submittedName>
        <fullName evidence="2">Uncharacterized protein</fullName>
    </submittedName>
</protein>
<dbReference type="Proteomes" id="UP001328107">
    <property type="component" value="Unassembled WGS sequence"/>
</dbReference>
<reference evidence="3" key="1">
    <citation type="submission" date="2022-10" db="EMBL/GenBank/DDBJ databases">
        <title>Genome assembly of Pristionchus species.</title>
        <authorList>
            <person name="Yoshida K."/>
            <person name="Sommer R.J."/>
        </authorList>
    </citation>
    <scope>NUCLEOTIDE SEQUENCE [LARGE SCALE GENOMIC DNA]</scope>
    <source>
        <strain evidence="3">RS5460</strain>
    </source>
</reference>
<organism evidence="2 3">
    <name type="scientific">Pristionchus mayeri</name>
    <dbReference type="NCBI Taxonomy" id="1317129"/>
    <lineage>
        <taxon>Eukaryota</taxon>
        <taxon>Metazoa</taxon>
        <taxon>Ecdysozoa</taxon>
        <taxon>Nematoda</taxon>
        <taxon>Chromadorea</taxon>
        <taxon>Rhabditida</taxon>
        <taxon>Rhabditina</taxon>
        <taxon>Diplogasteromorpha</taxon>
        <taxon>Diplogasteroidea</taxon>
        <taxon>Neodiplogasteridae</taxon>
        <taxon>Pristionchus</taxon>
    </lineage>
</organism>
<evidence type="ECO:0000313" key="3">
    <source>
        <dbReference type="Proteomes" id="UP001328107"/>
    </source>
</evidence>
<feature type="region of interest" description="Disordered" evidence="1">
    <location>
        <begin position="13"/>
        <end position="44"/>
    </location>
</feature>
<feature type="non-terminal residue" evidence="2">
    <location>
        <position position="1"/>
    </location>
</feature>
<evidence type="ECO:0000256" key="1">
    <source>
        <dbReference type="SAM" id="MobiDB-lite"/>
    </source>
</evidence>
<comment type="caution">
    <text evidence="2">The sequence shown here is derived from an EMBL/GenBank/DDBJ whole genome shotgun (WGS) entry which is preliminary data.</text>
</comment>
<evidence type="ECO:0000313" key="2">
    <source>
        <dbReference type="EMBL" id="GMR35416.1"/>
    </source>
</evidence>
<feature type="compositionally biased region" description="Basic and acidic residues" evidence="1">
    <location>
        <begin position="13"/>
        <end position="34"/>
    </location>
</feature>
<sequence length="147" mass="16333">PCCQMHHEQVVEEQLERRETTSRVKGEHPTDRHPCGQHPQEGYRSRADAGDLVIIGDAVGTEYVECPKAPLSVVLVSFIRQWLQHRANPRPRIGELEGIHPRHLLSSDHLVLSSSEDSSLVAARAAAAVEGSLDSRSIFDPTRRTDS</sequence>
<keyword evidence="3" id="KW-1185">Reference proteome</keyword>
<gene>
    <name evidence="2" type="ORF">PMAYCL1PPCAC_05611</name>
</gene>
<name>A0AAN4Z759_9BILA</name>
<dbReference type="EMBL" id="BTRK01000002">
    <property type="protein sequence ID" value="GMR35416.1"/>
    <property type="molecule type" value="Genomic_DNA"/>
</dbReference>